<name>F0R422_PHOSB</name>
<gene>
    <name evidence="5" type="primary">prmC</name>
    <name evidence="8" type="ordered locus">Bacsa_2083</name>
</gene>
<evidence type="ECO:0000256" key="2">
    <source>
        <dbReference type="ARBA" id="ARBA00022679"/>
    </source>
</evidence>
<comment type="catalytic activity">
    <reaction evidence="4 5">
        <text>L-glutaminyl-[peptide chain release factor] + S-adenosyl-L-methionine = N(5)-methyl-L-glutaminyl-[peptide chain release factor] + S-adenosyl-L-homocysteine + H(+)</text>
        <dbReference type="Rhea" id="RHEA:42896"/>
        <dbReference type="Rhea" id="RHEA-COMP:10271"/>
        <dbReference type="Rhea" id="RHEA-COMP:10272"/>
        <dbReference type="ChEBI" id="CHEBI:15378"/>
        <dbReference type="ChEBI" id="CHEBI:30011"/>
        <dbReference type="ChEBI" id="CHEBI:57856"/>
        <dbReference type="ChEBI" id="CHEBI:59789"/>
        <dbReference type="ChEBI" id="CHEBI:61891"/>
        <dbReference type="EC" id="2.1.1.297"/>
    </reaction>
</comment>
<dbReference type="KEGG" id="bsa:Bacsa_2083"/>
<evidence type="ECO:0000256" key="4">
    <source>
        <dbReference type="ARBA" id="ARBA00048391"/>
    </source>
</evidence>
<dbReference type="Gene3D" id="1.10.8.10">
    <property type="entry name" value="DNA helicase RuvA subunit, C-terminal domain"/>
    <property type="match status" value="1"/>
</dbReference>
<reference evidence="8 9" key="1">
    <citation type="journal article" date="2011" name="Stand. Genomic Sci.">
        <title>Complete genome sequence of Bacteroides salanitronis type strain (BL78).</title>
        <authorList>
            <person name="Gronow S."/>
            <person name="Held B."/>
            <person name="Lucas S."/>
            <person name="Lapidus A."/>
            <person name="Del Rio T.G."/>
            <person name="Nolan M."/>
            <person name="Tice H."/>
            <person name="Deshpande S."/>
            <person name="Cheng J.F."/>
            <person name="Pitluck S."/>
            <person name="Liolios K."/>
            <person name="Pagani I."/>
            <person name="Ivanova N."/>
            <person name="Mavromatis K."/>
            <person name="Pati A."/>
            <person name="Tapia R."/>
            <person name="Han C."/>
            <person name="Goodwin L."/>
            <person name="Chen A."/>
            <person name="Palaniappan K."/>
            <person name="Land M."/>
            <person name="Hauser L."/>
            <person name="Chang Y.J."/>
            <person name="Jeffries C.D."/>
            <person name="Brambilla E.M."/>
            <person name="Rohde M."/>
            <person name="Goker M."/>
            <person name="Detter J.C."/>
            <person name="Woyke T."/>
            <person name="Bristow J."/>
            <person name="Markowitz V."/>
            <person name="Hugenholtz P."/>
            <person name="Kyrpides N.C."/>
            <person name="Klenk H.P."/>
            <person name="Eisen J.A."/>
        </authorList>
    </citation>
    <scope>NUCLEOTIDE SEQUENCE [LARGE SCALE GENOMIC DNA]</scope>
    <source>
        <strain evidence="8 9">DSM 18170</strain>
    </source>
</reference>
<evidence type="ECO:0000259" key="7">
    <source>
        <dbReference type="Pfam" id="PF17827"/>
    </source>
</evidence>
<dbReference type="SUPFAM" id="SSF53335">
    <property type="entry name" value="S-adenosyl-L-methionine-dependent methyltransferases"/>
    <property type="match status" value="1"/>
</dbReference>
<dbReference type="InterPro" id="IPR050320">
    <property type="entry name" value="N5-glutamine_MTase"/>
</dbReference>
<comment type="caution">
    <text evidence="5">Lacks conserved residue(s) required for the propagation of feature annotation.</text>
</comment>
<dbReference type="GO" id="GO:0032259">
    <property type="term" value="P:methylation"/>
    <property type="evidence" value="ECO:0007669"/>
    <property type="project" value="UniProtKB-KW"/>
</dbReference>
<feature type="binding site" evidence="5">
    <location>
        <position position="142"/>
    </location>
    <ligand>
        <name>S-adenosyl-L-methionine</name>
        <dbReference type="ChEBI" id="CHEBI:59789"/>
    </ligand>
</feature>
<evidence type="ECO:0000256" key="1">
    <source>
        <dbReference type="ARBA" id="ARBA00022603"/>
    </source>
</evidence>
<keyword evidence="1 5" id="KW-0489">Methyltransferase</keyword>
<dbReference type="HAMAP" id="MF_02126">
    <property type="entry name" value="RF_methyltr_PrmC"/>
    <property type="match status" value="1"/>
</dbReference>
<dbReference type="Proteomes" id="UP000007486">
    <property type="component" value="Chromosome"/>
</dbReference>
<dbReference type="NCBIfam" id="TIGR03534">
    <property type="entry name" value="RF_mod_PrmC"/>
    <property type="match status" value="1"/>
</dbReference>
<feature type="domain" description="Release factor glutamine methyltransferase N-terminal" evidence="7">
    <location>
        <begin position="19"/>
        <end position="74"/>
    </location>
</feature>
<dbReference type="Gene3D" id="3.40.50.150">
    <property type="entry name" value="Vaccinia Virus protein VP39"/>
    <property type="match status" value="1"/>
</dbReference>
<feature type="binding site" evidence="5">
    <location>
        <begin position="119"/>
        <end position="123"/>
    </location>
    <ligand>
        <name>S-adenosyl-L-methionine</name>
        <dbReference type="ChEBI" id="CHEBI:59789"/>
    </ligand>
</feature>
<dbReference type="eggNOG" id="COG2890">
    <property type="taxonomic scope" value="Bacteria"/>
</dbReference>
<dbReference type="InterPro" id="IPR007848">
    <property type="entry name" value="Small_mtfrase_dom"/>
</dbReference>
<dbReference type="HOGENOM" id="CLU_018398_3_2_10"/>
<dbReference type="InterPro" id="IPR040758">
    <property type="entry name" value="PrmC_N"/>
</dbReference>
<organism evidence="8 9">
    <name type="scientific">Phocaeicola salanitronis (strain DSM 18170 / JCM 13657 / CCUG 60908 / BL78)</name>
    <name type="common">Bacteroides salanitronis</name>
    <dbReference type="NCBI Taxonomy" id="667015"/>
    <lineage>
        <taxon>Bacteria</taxon>
        <taxon>Pseudomonadati</taxon>
        <taxon>Bacteroidota</taxon>
        <taxon>Bacteroidia</taxon>
        <taxon>Bacteroidales</taxon>
        <taxon>Bacteroidaceae</taxon>
        <taxon>Phocaeicola</taxon>
    </lineage>
</organism>
<dbReference type="OrthoDB" id="9800643at2"/>
<evidence type="ECO:0000313" key="9">
    <source>
        <dbReference type="Proteomes" id="UP000007486"/>
    </source>
</evidence>
<dbReference type="Pfam" id="PF05175">
    <property type="entry name" value="MTS"/>
    <property type="match status" value="1"/>
</dbReference>
<proteinExistence type="inferred from homology"/>
<evidence type="ECO:0000256" key="3">
    <source>
        <dbReference type="ARBA" id="ARBA00022691"/>
    </source>
</evidence>
<evidence type="ECO:0000256" key="5">
    <source>
        <dbReference type="HAMAP-Rule" id="MF_02126"/>
    </source>
</evidence>
<dbReference type="AlphaFoldDB" id="F0R422"/>
<comment type="similarity">
    <text evidence="5">Belongs to the protein N5-glutamine methyltransferase family. PrmC subfamily.</text>
</comment>
<feature type="binding site" evidence="5">
    <location>
        <position position="185"/>
    </location>
    <ligand>
        <name>S-adenosyl-L-methionine</name>
        <dbReference type="ChEBI" id="CHEBI:59789"/>
    </ligand>
</feature>
<dbReference type="PANTHER" id="PTHR18895">
    <property type="entry name" value="HEMK METHYLTRANSFERASE"/>
    <property type="match status" value="1"/>
</dbReference>
<sequence length="280" mass="31324">MHPVYIDIVRSLSGFYPEPEAKALAKSILTEVFRFSALDLYDGKDREFSEKEHAALEDILSRLKRFEPFQYITGEASFCGLPFHVAPGVLIPRPETAELVDWIVSDFQGKAEVSIVDIGTGSGCIAVALARFLPGARVSAWDISDAALGIARRNAERNRVRVDFRQVDVFSHIPAEAHAHIFVSNPPYIREREKADMERNVLDWEPELALFVPDGDPLRYYRRIAGLGLVHLAPSGVLYVEINQAYGAETVELLAGIGYRDIVLRKDMSGNDRMIKAVRP</sequence>
<dbReference type="RefSeq" id="WP_013618067.1">
    <property type="nucleotide sequence ID" value="NC_015164.1"/>
</dbReference>
<dbReference type="CDD" id="cd02440">
    <property type="entry name" value="AdoMet_MTases"/>
    <property type="match status" value="1"/>
</dbReference>
<keyword evidence="3 5" id="KW-0949">S-adenosyl-L-methionine</keyword>
<keyword evidence="2 5" id="KW-0808">Transferase</keyword>
<feature type="binding site" evidence="5">
    <location>
        <begin position="185"/>
        <end position="188"/>
    </location>
    <ligand>
        <name>substrate</name>
    </ligand>
</feature>
<dbReference type="InterPro" id="IPR029063">
    <property type="entry name" value="SAM-dependent_MTases_sf"/>
</dbReference>
<keyword evidence="9" id="KW-1185">Reference proteome</keyword>
<protein>
    <recommendedName>
        <fullName evidence="5">Release factor glutamine methyltransferase</fullName>
        <shortName evidence="5">RF MTase</shortName>
        <ecNumber evidence="5">2.1.1.297</ecNumber>
    </recommendedName>
    <alternativeName>
        <fullName evidence="5">N5-glutamine methyltransferase PrmC</fullName>
    </alternativeName>
    <alternativeName>
        <fullName evidence="5">Protein-(glutamine-N5) MTase PrmC</fullName>
    </alternativeName>
    <alternativeName>
        <fullName evidence="5">Protein-glutamine N-methyltransferase PrmC</fullName>
    </alternativeName>
</protein>
<dbReference type="STRING" id="667015.Bacsa_2083"/>
<dbReference type="GO" id="GO:0102559">
    <property type="term" value="F:peptide chain release factor N(5)-glutamine methyltransferase activity"/>
    <property type="evidence" value="ECO:0007669"/>
    <property type="project" value="UniProtKB-EC"/>
</dbReference>
<evidence type="ECO:0000259" key="6">
    <source>
        <dbReference type="Pfam" id="PF05175"/>
    </source>
</evidence>
<dbReference type="NCBIfam" id="TIGR00536">
    <property type="entry name" value="hemK_fam"/>
    <property type="match status" value="1"/>
</dbReference>
<dbReference type="InterPro" id="IPR019874">
    <property type="entry name" value="RF_methyltr_PrmC"/>
</dbReference>
<dbReference type="EMBL" id="CP002530">
    <property type="protein sequence ID" value="ADY36638.1"/>
    <property type="molecule type" value="Genomic_DNA"/>
</dbReference>
<evidence type="ECO:0000313" key="8">
    <source>
        <dbReference type="EMBL" id="ADY36638.1"/>
    </source>
</evidence>
<dbReference type="PANTHER" id="PTHR18895:SF74">
    <property type="entry name" value="MTRF1L RELEASE FACTOR GLUTAMINE METHYLTRANSFERASE"/>
    <property type="match status" value="1"/>
</dbReference>
<comment type="function">
    <text evidence="5">Methylates the class 1 translation termination release factors RF1/PrfA and RF2/PrfB on the glutamine residue of the universally conserved GGQ motif.</text>
</comment>
<dbReference type="EC" id="2.1.1.297" evidence="5"/>
<dbReference type="InterPro" id="IPR004556">
    <property type="entry name" value="HemK-like"/>
</dbReference>
<dbReference type="Pfam" id="PF17827">
    <property type="entry name" value="PrmC_N"/>
    <property type="match status" value="1"/>
</dbReference>
<accession>F0R422</accession>
<feature type="domain" description="Methyltransferase small" evidence="6">
    <location>
        <begin position="104"/>
        <end position="193"/>
    </location>
</feature>